<comment type="similarity">
    <text evidence="2">Belongs to the RLP family.</text>
</comment>
<evidence type="ECO:0000313" key="12">
    <source>
        <dbReference type="Proteomes" id="UP000595140"/>
    </source>
</evidence>
<dbReference type="InterPro" id="IPR001611">
    <property type="entry name" value="Leu-rich_rpt"/>
</dbReference>
<evidence type="ECO:0000256" key="1">
    <source>
        <dbReference type="ARBA" id="ARBA00004236"/>
    </source>
</evidence>
<dbReference type="FunFam" id="3.80.10.10:FF:000383">
    <property type="entry name" value="Leucine-rich repeat receptor protein kinase EMS1"/>
    <property type="match status" value="3"/>
</dbReference>
<dbReference type="GO" id="GO:0006952">
    <property type="term" value="P:defense response"/>
    <property type="evidence" value="ECO:0007669"/>
    <property type="project" value="UniProtKB-ARBA"/>
</dbReference>
<dbReference type="PANTHER" id="PTHR48062">
    <property type="entry name" value="RECEPTOR-LIKE PROTEIN 14"/>
    <property type="match status" value="1"/>
</dbReference>
<evidence type="ECO:0000256" key="10">
    <source>
        <dbReference type="SAM" id="Phobius"/>
    </source>
</evidence>
<reference evidence="11 12" key="1">
    <citation type="submission" date="2018-04" db="EMBL/GenBank/DDBJ databases">
        <authorList>
            <person name="Vogel A."/>
        </authorList>
    </citation>
    <scope>NUCLEOTIDE SEQUENCE [LARGE SCALE GENOMIC DNA]</scope>
</reference>
<keyword evidence="4" id="KW-0433">Leucine-rich repeat</keyword>
<keyword evidence="3" id="KW-1003">Cell membrane</keyword>
<evidence type="ECO:0000256" key="4">
    <source>
        <dbReference type="ARBA" id="ARBA00022614"/>
    </source>
</evidence>
<dbReference type="SUPFAM" id="SSF52058">
    <property type="entry name" value="L domain-like"/>
    <property type="match status" value="2"/>
</dbReference>
<evidence type="ECO:0000313" key="11">
    <source>
        <dbReference type="EMBL" id="VFQ93505.1"/>
    </source>
</evidence>
<keyword evidence="7 10" id="KW-1133">Transmembrane helix</keyword>
<feature type="transmembrane region" description="Helical" evidence="10">
    <location>
        <begin position="867"/>
        <end position="888"/>
    </location>
</feature>
<dbReference type="GO" id="GO:0005886">
    <property type="term" value="C:plasma membrane"/>
    <property type="evidence" value="ECO:0007669"/>
    <property type="project" value="UniProtKB-SubCell"/>
</dbReference>
<dbReference type="AlphaFoldDB" id="A0A484MWV8"/>
<dbReference type="GO" id="GO:0051707">
    <property type="term" value="P:response to other organism"/>
    <property type="evidence" value="ECO:0007669"/>
    <property type="project" value="UniProtKB-ARBA"/>
</dbReference>
<proteinExistence type="inferred from homology"/>
<evidence type="ECO:0008006" key="13">
    <source>
        <dbReference type="Google" id="ProtNLM"/>
    </source>
</evidence>
<dbReference type="InterPro" id="IPR032675">
    <property type="entry name" value="LRR_dom_sf"/>
</dbReference>
<dbReference type="InterPro" id="IPR051502">
    <property type="entry name" value="RLP_Defense_Trigger"/>
</dbReference>
<comment type="subcellular location">
    <subcellularLocation>
        <location evidence="1">Cell membrane</location>
    </subcellularLocation>
</comment>
<evidence type="ECO:0000256" key="8">
    <source>
        <dbReference type="ARBA" id="ARBA00023136"/>
    </source>
</evidence>
<evidence type="ECO:0000256" key="5">
    <source>
        <dbReference type="ARBA" id="ARBA00022692"/>
    </source>
</evidence>
<evidence type="ECO:0000256" key="2">
    <source>
        <dbReference type="ARBA" id="ARBA00009592"/>
    </source>
</evidence>
<protein>
    <recommendedName>
        <fullName evidence="13">Leucine-rich repeat-containing N-terminal plant-type domain-containing protein</fullName>
    </recommendedName>
</protein>
<evidence type="ECO:0000256" key="7">
    <source>
        <dbReference type="ARBA" id="ARBA00022989"/>
    </source>
</evidence>
<keyword evidence="9" id="KW-0325">Glycoprotein</keyword>
<keyword evidence="12" id="KW-1185">Reference proteome</keyword>
<dbReference type="PRINTS" id="PR00019">
    <property type="entry name" value="LEURICHRPT"/>
</dbReference>
<keyword evidence="6" id="KW-0677">Repeat</keyword>
<dbReference type="Gene3D" id="3.80.10.10">
    <property type="entry name" value="Ribonuclease Inhibitor"/>
    <property type="match status" value="4"/>
</dbReference>
<dbReference type="Pfam" id="PF00560">
    <property type="entry name" value="LRR_1"/>
    <property type="match status" value="3"/>
</dbReference>
<dbReference type="EMBL" id="OOIL02004928">
    <property type="protein sequence ID" value="VFQ93505.1"/>
    <property type="molecule type" value="Genomic_DNA"/>
</dbReference>
<dbReference type="SMART" id="SM00369">
    <property type="entry name" value="LRR_TYP"/>
    <property type="match status" value="7"/>
</dbReference>
<dbReference type="Pfam" id="PF13855">
    <property type="entry name" value="LRR_8"/>
    <property type="match status" value="4"/>
</dbReference>
<organism evidence="11 12">
    <name type="scientific">Cuscuta campestris</name>
    <dbReference type="NCBI Taxonomy" id="132261"/>
    <lineage>
        <taxon>Eukaryota</taxon>
        <taxon>Viridiplantae</taxon>
        <taxon>Streptophyta</taxon>
        <taxon>Embryophyta</taxon>
        <taxon>Tracheophyta</taxon>
        <taxon>Spermatophyta</taxon>
        <taxon>Magnoliopsida</taxon>
        <taxon>eudicotyledons</taxon>
        <taxon>Gunneridae</taxon>
        <taxon>Pentapetalae</taxon>
        <taxon>asterids</taxon>
        <taxon>lamiids</taxon>
        <taxon>Solanales</taxon>
        <taxon>Convolvulaceae</taxon>
        <taxon>Cuscuteae</taxon>
        <taxon>Cuscuta</taxon>
        <taxon>Cuscuta subgen. Grammica</taxon>
        <taxon>Cuscuta sect. Cleistogrammica</taxon>
    </lineage>
</organism>
<keyword evidence="5 10" id="KW-0812">Transmembrane</keyword>
<dbReference type="OrthoDB" id="4691307at2759"/>
<evidence type="ECO:0000256" key="9">
    <source>
        <dbReference type="ARBA" id="ARBA00023180"/>
    </source>
</evidence>
<gene>
    <name evidence="11" type="ORF">CCAM_LOCUS35281</name>
</gene>
<dbReference type="InterPro" id="IPR003591">
    <property type="entry name" value="Leu-rich_rpt_typical-subtyp"/>
</dbReference>
<keyword evidence="8 10" id="KW-0472">Membrane</keyword>
<dbReference type="Proteomes" id="UP000595140">
    <property type="component" value="Unassembled WGS sequence"/>
</dbReference>
<accession>A0A484MWV8</accession>
<dbReference type="SMART" id="SM00365">
    <property type="entry name" value="LRR_SD22"/>
    <property type="match status" value="4"/>
</dbReference>
<name>A0A484MWV8_9ASTE</name>
<dbReference type="PANTHER" id="PTHR48062:SF21">
    <property type="entry name" value="RECEPTOR-LIKE PROTEIN 12"/>
    <property type="match status" value="1"/>
</dbReference>
<dbReference type="FunFam" id="3.80.10.10:FF:000213">
    <property type="entry name" value="Tyrosine-sulfated glycopeptide receptor 1"/>
    <property type="match status" value="1"/>
</dbReference>
<evidence type="ECO:0000256" key="6">
    <source>
        <dbReference type="ARBA" id="ARBA00022737"/>
    </source>
</evidence>
<sequence length="909" mass="101752">MEAVPPLQLFDRRRERDGSAAVSNRSSLCEGRICNRRITGDEYAAGKQLMCGLLLLLLLLQTGHGDCCVEEERLALLHIMAHMKSFDQWNNNSIWSNFDGRERYKCCAWDVVRCNPLTGRVNELKLGSLVGRDYDDSPQNFMFNMTLFRPFSQLMSLDLSQNYINGFVESNELADLTQLQVLDLQDNQASGASSIEVLCKLKNLKELRLGGNLFYGDIDSSCLLRNLTSLRVLDLSLNNFTGKIASTLANLTSLQYLDLSDNNFEDTVFLSSFANFSKLETLALSRNRLQVQTENSLWQPTFQLQTLKLDGCSLNKPEGAFPRFLMHQYNLSRINLSHNDLVGTFPTWLLTNNSHLSSLYLKNNRLAGNLHFPVYANFSLSELDVSSNEFQGKIPENIGHKFSGIWCLNMSGNHFEGNIPISVGHLRNLRFLGLSRNNLSGELPRQLLSDCGLLTVLDLSGNRLEGDLIPEHMNLTELVFLKLSNNMFGGTVKGALLEALGQSPYLKCLDISHNKIIGQLPRGIGNLSNLQVLSASGNLLEGQIPTEICNLSSLQYLDLSQNNFCGPIPSCSNFMYLEYIHLDKNRLTGQLPHELSSCSNLKLLDLRYNHLSGNIPSWIYMLSSLTMLLLGGNNLHGRIPHQMCQLTSLNLLDLSRNRLSGGLPVCFGNMSLGMRMFDYHDHQLYYGTTIFGVYIRYSVNPITLVVQFLAKNNHLSYKGSNLQLMSGFDLSCNNLTGVIPPELGHLTYVHSINLSHNFISGSIPNTFSNLKQIESLDLSFNNLSGTIPYQLVDLNFLEVFNVSYNNLTGRTPDTGQFASFVESSYLGNPGLCIYAVNKPCTPENEMPPSSPSEEDDGDAGIIDMGDFLWSFGVSSIIMFLATIAILCINPHWLNFVDKYILWRLPFPMP</sequence>
<evidence type="ECO:0000256" key="3">
    <source>
        <dbReference type="ARBA" id="ARBA00022475"/>
    </source>
</evidence>